<dbReference type="InterPro" id="IPR057942">
    <property type="entry name" value="TPR_TNPO3_IPO13_3rd"/>
</dbReference>
<dbReference type="Proteomes" id="UP000663852">
    <property type="component" value="Unassembled WGS sequence"/>
</dbReference>
<dbReference type="InterPro" id="IPR057941">
    <property type="entry name" value="TPR_TNPO3_IPO13_2nd"/>
</dbReference>
<dbReference type="Pfam" id="PF08389">
    <property type="entry name" value="Xpo1"/>
    <property type="match status" value="1"/>
</dbReference>
<dbReference type="AlphaFoldDB" id="A0A814JEP5"/>
<dbReference type="OrthoDB" id="435593at2759"/>
<dbReference type="InterPro" id="IPR051345">
    <property type="entry name" value="Importin_beta-like_NTR"/>
</dbReference>
<dbReference type="EMBL" id="CAJNOJ010000072">
    <property type="protein sequence ID" value="CAF1034868.1"/>
    <property type="molecule type" value="Genomic_DNA"/>
</dbReference>
<proteinExistence type="predicted"/>
<dbReference type="SUPFAM" id="SSF48371">
    <property type="entry name" value="ARM repeat"/>
    <property type="match status" value="1"/>
</dbReference>
<dbReference type="Pfam" id="PF24139">
    <property type="entry name" value="TPR_TNPO3_IPO13_4th"/>
    <property type="match status" value="1"/>
</dbReference>
<accession>A0A814JEP5</accession>
<sequence length="990" mass="113408">MPSAIFHRSSFLSIGFALSPISCENSLFFLHIYIFSNKSHLDEYDRNATRKKIASEWLLSVQSSLYAWTLADQLIRRNQNSEVTCLSAQILRHKIQHNFDELPIEHCKGLCDSLLDHLSRAELTRITTVRVQLAVATADLALQYVGWENPVEDVVEKLKTSPEHMLTLLEFLTALPEEVNTSTIRIGENRRQYCREKYSNSGQQIHDILIFLLQVNSTPTESLFTGILKCFASWISIRAFTENLLLTSPLLNSVLDILKSTHCSNELHKSACDCLCNILELCEEYQKYWSLAVFLKQQITQYLCQSYFQAVKDENLDKAQNYTRIYINLIESILDCLIDGRQSDLSDLSCLHLLLYPLEHSDYEVAQSTFYTWCSFADYIKTHNDDMVEKIKPYMDKLIDILCTQCKLDPDHLGVPPESDEKSSKSHAASNSDLGEFRYRVECLIKDTIHITGALNCFQRMFEKLQSSSSSSWEESEAPLYIMSCVASYVSPDEDKIVPKVIQAIISTPIEPGHIHTALKYTGVRLISQLDQWIGENNQQYLKSVLQYLLSLLGDKDLRHVSANAILNICQECRKQLINDLDQIIQATLWLDQMEAGSEAAQCLLKGLYAASNKTAFYFAILASSKLISRLTSTDDIHRYLKLLFDQQIQSLTEILSNPTNSNYTSITKRLDCLTAIFRSLDFKTAHSEPHPCTTIVQQLLPLLEVIIVRYRSLPKLSECWSRTIRFIVRSMRSHAKIFFQQIVTLVISSYEEVPHSCFLYLISIIVDEYGSDHDLKAALIVMSEHLTNKTFSILSNQDGFKQNPDLVDDFYRLSSRLLQRCPLEFLKSNVIRPIIEQIIPNCNLEHRDASASMIAFLQSLAKLTSTSKKESKNKTEHQPEIRSLAMSLCETYFPNVLTGLIRAIVIDRVPSSIRGSISDFVYDLKTFMSEKFSHWLQTALREIPRTSKNGSVEIVTIKQYEQFYNVLCENDIQPSAIEYEFETFAKLYR</sequence>
<dbReference type="PANTHER" id="PTHR12363:SF42">
    <property type="entry name" value="TRANSPORTIN-3"/>
    <property type="match status" value="1"/>
</dbReference>
<organism evidence="2 3">
    <name type="scientific">Adineta ricciae</name>
    <name type="common">Rotifer</name>
    <dbReference type="NCBI Taxonomy" id="249248"/>
    <lineage>
        <taxon>Eukaryota</taxon>
        <taxon>Metazoa</taxon>
        <taxon>Spiralia</taxon>
        <taxon>Gnathifera</taxon>
        <taxon>Rotifera</taxon>
        <taxon>Eurotatoria</taxon>
        <taxon>Bdelloidea</taxon>
        <taxon>Adinetida</taxon>
        <taxon>Adinetidae</taxon>
        <taxon>Adineta</taxon>
    </lineage>
</organism>
<dbReference type="GO" id="GO:0006606">
    <property type="term" value="P:protein import into nucleus"/>
    <property type="evidence" value="ECO:0007669"/>
    <property type="project" value="TreeGrafter"/>
</dbReference>
<protein>
    <recommendedName>
        <fullName evidence="1">Exportin-1/Importin-beta-like domain-containing protein</fullName>
    </recommendedName>
</protein>
<feature type="domain" description="Exportin-1/Importin-beta-like" evidence="1">
    <location>
        <begin position="129"/>
        <end position="275"/>
    </location>
</feature>
<name>A0A814JEP5_ADIRI</name>
<dbReference type="Gene3D" id="1.25.10.10">
    <property type="entry name" value="Leucine-rich Repeat Variant"/>
    <property type="match status" value="1"/>
</dbReference>
<evidence type="ECO:0000313" key="2">
    <source>
        <dbReference type="EMBL" id="CAF1034868.1"/>
    </source>
</evidence>
<comment type="caution">
    <text evidence="2">The sequence shown here is derived from an EMBL/GenBank/DDBJ whole genome shotgun (WGS) entry which is preliminary data.</text>
</comment>
<dbReference type="InterPro" id="IPR013598">
    <property type="entry name" value="Exportin-1/Importin-b-like"/>
</dbReference>
<evidence type="ECO:0000259" key="1">
    <source>
        <dbReference type="Pfam" id="PF08389"/>
    </source>
</evidence>
<reference evidence="2" key="1">
    <citation type="submission" date="2021-02" db="EMBL/GenBank/DDBJ databases">
        <authorList>
            <person name="Nowell W R."/>
        </authorList>
    </citation>
    <scope>NUCLEOTIDE SEQUENCE</scope>
</reference>
<evidence type="ECO:0000313" key="3">
    <source>
        <dbReference type="Proteomes" id="UP000663852"/>
    </source>
</evidence>
<dbReference type="GO" id="GO:0005737">
    <property type="term" value="C:cytoplasm"/>
    <property type="evidence" value="ECO:0007669"/>
    <property type="project" value="TreeGrafter"/>
</dbReference>
<dbReference type="Pfam" id="PF24140">
    <property type="entry name" value="TPR_TNPO3_IPO13_3rd"/>
    <property type="match status" value="1"/>
</dbReference>
<dbReference type="InterPro" id="IPR011989">
    <property type="entry name" value="ARM-like"/>
</dbReference>
<dbReference type="PANTHER" id="PTHR12363">
    <property type="entry name" value="TRANSPORTIN 3 AND IMPORTIN 13"/>
    <property type="match status" value="1"/>
</dbReference>
<dbReference type="Pfam" id="PF24138">
    <property type="entry name" value="TPR_TNPO3_IPO13_2nd"/>
    <property type="match status" value="1"/>
</dbReference>
<gene>
    <name evidence="2" type="ORF">EDS130_LOCUS16608</name>
</gene>
<dbReference type="InterPro" id="IPR058537">
    <property type="entry name" value="TPR_TNPO3_IPO13_4th"/>
</dbReference>
<dbReference type="InterPro" id="IPR016024">
    <property type="entry name" value="ARM-type_fold"/>
</dbReference>